<protein>
    <submittedName>
        <fullName evidence="1">Uncharacterized protein</fullName>
    </submittedName>
</protein>
<gene>
    <name evidence="1" type="ORF">QR98_0096450</name>
</gene>
<dbReference type="AlphaFoldDB" id="A0A132AJS9"/>
<accession>A0A132AJS9</accession>
<comment type="caution">
    <text evidence="1">The sequence shown here is derived from an EMBL/GenBank/DDBJ whole genome shotgun (WGS) entry which is preliminary data.</text>
</comment>
<organism evidence="1 2">
    <name type="scientific">Sarcoptes scabiei</name>
    <name type="common">Itch mite</name>
    <name type="synonym">Acarus scabiei</name>
    <dbReference type="NCBI Taxonomy" id="52283"/>
    <lineage>
        <taxon>Eukaryota</taxon>
        <taxon>Metazoa</taxon>
        <taxon>Ecdysozoa</taxon>
        <taxon>Arthropoda</taxon>
        <taxon>Chelicerata</taxon>
        <taxon>Arachnida</taxon>
        <taxon>Acari</taxon>
        <taxon>Acariformes</taxon>
        <taxon>Sarcoptiformes</taxon>
        <taxon>Astigmata</taxon>
        <taxon>Psoroptidia</taxon>
        <taxon>Sarcoptoidea</taxon>
        <taxon>Sarcoptidae</taxon>
        <taxon>Sarcoptinae</taxon>
        <taxon>Sarcoptes</taxon>
    </lineage>
</organism>
<proteinExistence type="predicted"/>
<dbReference type="EMBL" id="JXLN01016410">
    <property type="protein sequence ID" value="KPM11079.1"/>
    <property type="molecule type" value="Genomic_DNA"/>
</dbReference>
<dbReference type="VEuPathDB" id="VectorBase:SSCA001056"/>
<sequence length="104" mass="11403">MNANTIVNVRETETIPADSYLKANVMNSWSPIPAKPIAINHSHDRRSFGNTNSPMKYSVIKDEITVVTENQNTTIANGVCFSFLSIIIPKAVEIAATIARMIPS</sequence>
<reference evidence="1 2" key="1">
    <citation type="journal article" date="2015" name="Parasit. Vectors">
        <title>Draft genome of the scabies mite.</title>
        <authorList>
            <person name="Rider S.D.Jr."/>
            <person name="Morgan M.S."/>
            <person name="Arlian L.G."/>
        </authorList>
    </citation>
    <scope>NUCLEOTIDE SEQUENCE [LARGE SCALE GENOMIC DNA]</scope>
    <source>
        <strain evidence="1">Arlian Lab</strain>
    </source>
</reference>
<evidence type="ECO:0000313" key="1">
    <source>
        <dbReference type="EMBL" id="KPM11079.1"/>
    </source>
</evidence>
<dbReference type="Proteomes" id="UP000616769">
    <property type="component" value="Unassembled WGS sequence"/>
</dbReference>
<evidence type="ECO:0000313" key="2">
    <source>
        <dbReference type="Proteomes" id="UP000616769"/>
    </source>
</evidence>
<name>A0A132AJS9_SARSC</name>